<dbReference type="SMART" id="SM00490">
    <property type="entry name" value="HELICc"/>
    <property type="match status" value="1"/>
</dbReference>
<dbReference type="Pfam" id="PF00271">
    <property type="entry name" value="Helicase_C"/>
    <property type="match status" value="1"/>
</dbReference>
<keyword evidence="3" id="KW-0347">Helicase</keyword>
<dbReference type="InterPro" id="IPR057342">
    <property type="entry name" value="DEXDc_RapA"/>
</dbReference>
<keyword evidence="5" id="KW-0175">Coiled coil</keyword>
<dbReference type="PROSITE" id="PS51192">
    <property type="entry name" value="HELICASE_ATP_BIND_1"/>
    <property type="match status" value="1"/>
</dbReference>
<dbReference type="Pfam" id="PF00176">
    <property type="entry name" value="SNF2-rel_dom"/>
    <property type="match status" value="1"/>
</dbReference>
<dbReference type="SUPFAM" id="SSF52540">
    <property type="entry name" value="P-loop containing nucleoside triphosphate hydrolases"/>
    <property type="match status" value="2"/>
</dbReference>
<dbReference type="SMART" id="SM00487">
    <property type="entry name" value="DEXDc"/>
    <property type="match status" value="1"/>
</dbReference>
<dbReference type="CDD" id="cd18011">
    <property type="entry name" value="DEXDc_RapA"/>
    <property type="match status" value="1"/>
</dbReference>
<keyword evidence="4" id="KW-0067">ATP-binding</keyword>
<dbReference type="PROSITE" id="PS51194">
    <property type="entry name" value="HELICASE_CTER"/>
    <property type="match status" value="1"/>
</dbReference>
<reference evidence="9" key="1">
    <citation type="journal article" date="2019" name="Int. J. Syst. Evol. Microbiol.">
        <title>The Global Catalogue of Microorganisms (GCM) 10K type strain sequencing project: providing services to taxonomists for standard genome sequencing and annotation.</title>
        <authorList>
            <consortium name="The Broad Institute Genomics Platform"/>
            <consortium name="The Broad Institute Genome Sequencing Center for Infectious Disease"/>
            <person name="Wu L."/>
            <person name="Ma J."/>
        </authorList>
    </citation>
    <scope>NUCLEOTIDE SEQUENCE [LARGE SCALE GENOMIC DNA]</scope>
    <source>
        <strain evidence="9">KCTC 42911</strain>
    </source>
</reference>
<dbReference type="InterPro" id="IPR000330">
    <property type="entry name" value="SNF2_N"/>
</dbReference>
<feature type="domain" description="Helicase C-terminal" evidence="7">
    <location>
        <begin position="519"/>
        <end position="674"/>
    </location>
</feature>
<dbReference type="EMBL" id="JBHRXI010000006">
    <property type="protein sequence ID" value="MFC3613762.1"/>
    <property type="molecule type" value="Genomic_DNA"/>
</dbReference>
<dbReference type="Proteomes" id="UP001595629">
    <property type="component" value="Unassembled WGS sequence"/>
</dbReference>
<organism evidence="8 9">
    <name type="scientific">Lutimaribacter marinistellae</name>
    <dbReference type="NCBI Taxonomy" id="1820329"/>
    <lineage>
        <taxon>Bacteria</taxon>
        <taxon>Pseudomonadati</taxon>
        <taxon>Pseudomonadota</taxon>
        <taxon>Alphaproteobacteria</taxon>
        <taxon>Rhodobacterales</taxon>
        <taxon>Roseobacteraceae</taxon>
        <taxon>Lutimaribacter</taxon>
    </lineage>
</organism>
<evidence type="ECO:0000256" key="1">
    <source>
        <dbReference type="ARBA" id="ARBA00022741"/>
    </source>
</evidence>
<evidence type="ECO:0000259" key="7">
    <source>
        <dbReference type="PROSITE" id="PS51194"/>
    </source>
</evidence>
<keyword evidence="9" id="KW-1185">Reference proteome</keyword>
<dbReference type="InterPro" id="IPR038718">
    <property type="entry name" value="SNF2-like_sf"/>
</dbReference>
<evidence type="ECO:0000256" key="4">
    <source>
        <dbReference type="ARBA" id="ARBA00022840"/>
    </source>
</evidence>
<keyword evidence="2" id="KW-0378">Hydrolase</keyword>
<feature type="coiled-coil region" evidence="5">
    <location>
        <begin position="967"/>
        <end position="1017"/>
    </location>
</feature>
<evidence type="ECO:0000256" key="3">
    <source>
        <dbReference type="ARBA" id="ARBA00022806"/>
    </source>
</evidence>
<dbReference type="Gene3D" id="3.40.50.300">
    <property type="entry name" value="P-loop containing nucleotide triphosphate hydrolases"/>
    <property type="match status" value="1"/>
</dbReference>
<dbReference type="Gene3D" id="3.40.50.10810">
    <property type="entry name" value="Tandem AAA-ATPase domain"/>
    <property type="match status" value="1"/>
</dbReference>
<evidence type="ECO:0000313" key="9">
    <source>
        <dbReference type="Proteomes" id="UP001595629"/>
    </source>
</evidence>
<dbReference type="InterPro" id="IPR014001">
    <property type="entry name" value="Helicase_ATP-bd"/>
</dbReference>
<evidence type="ECO:0000256" key="5">
    <source>
        <dbReference type="SAM" id="Coils"/>
    </source>
</evidence>
<feature type="domain" description="Helicase ATP-binding" evidence="6">
    <location>
        <begin position="119"/>
        <end position="306"/>
    </location>
</feature>
<dbReference type="PANTHER" id="PTHR10799">
    <property type="entry name" value="SNF2/RAD54 HELICASE FAMILY"/>
    <property type="match status" value="1"/>
</dbReference>
<dbReference type="InterPro" id="IPR027417">
    <property type="entry name" value="P-loop_NTPase"/>
</dbReference>
<name>A0ABV7TDY0_9RHOB</name>
<comment type="caution">
    <text evidence="8">The sequence shown here is derived from an EMBL/GenBank/DDBJ whole genome shotgun (WGS) entry which is preliminary data.</text>
</comment>
<gene>
    <name evidence="8" type="ORF">ACFORG_08320</name>
</gene>
<dbReference type="InterPro" id="IPR049730">
    <property type="entry name" value="SNF2/RAD54-like_C"/>
</dbReference>
<dbReference type="CDD" id="cd18793">
    <property type="entry name" value="SF2_C_SNF"/>
    <property type="match status" value="1"/>
</dbReference>
<protein>
    <submittedName>
        <fullName evidence="8">SNF2-related protein</fullName>
    </submittedName>
</protein>
<evidence type="ECO:0000256" key="2">
    <source>
        <dbReference type="ARBA" id="ARBA00022801"/>
    </source>
</evidence>
<evidence type="ECO:0000259" key="6">
    <source>
        <dbReference type="PROSITE" id="PS51192"/>
    </source>
</evidence>
<dbReference type="RefSeq" id="WP_386734950.1">
    <property type="nucleotide sequence ID" value="NZ_JBHRXI010000006.1"/>
</dbReference>
<dbReference type="InterPro" id="IPR001650">
    <property type="entry name" value="Helicase_C-like"/>
</dbReference>
<evidence type="ECO:0000313" key="8">
    <source>
        <dbReference type="EMBL" id="MFC3613762.1"/>
    </source>
</evidence>
<sequence length="1036" mass="117604">MIDVEQKFAEQGLRVRLKSDPTRMAITTGKIRNAGPFVLAQIEFGPNERPYKRIEELEIVSDDPEELEELLAGRKWAGPDALRRSLAVEKIRGQLTDVFYSMESSRTDFFPHQFKPVMKFVESPTGRILIADEVGLGKTIEAIYLWREVEARERAKRLLVVCPSMLREKWRADMDRLFSLEAEIVDAKALCERLLKARAAPDRTSFTLIASFDAARPPRDYLEDHVTGPRADIARLLHEVSSEGDEPLLDLVVVDEAHYMRNANTLIYRLGLLLGDASRHLALLTATPIQIGSENLYNLMRLLDQDVFEDIRQFDAMLEANAPIVEAQRAVWTIPPDPKRAADALRHAATNEYFASDPALPALVDELNATNDLTPVRRVEMGRKLEARSLIAPYMTRSRKREVIEKRVERTPQVLTVEFNEDERRTYQRITENLREQSQGLQGVSVFALIARQRQMASSLPAALHSWHDKGILADLAWEDVGREVEGLTEVEVELPAIDLDLAHLLEETDSKYLKLREFLRSLIINDPYEKVIVFAFFRGTLKYLERRLQADGFETALIMGGGSRSKSERSETLANFADPEGPSILLSSEVGSEGIDLQFCRVVVNYDLPWNPMRVEQRIGRIDRLGQKAERISIVSFAVVNTVEDRILMRLYERIALFQQTIGDLEGILGDMSDALLERIFDPKLTDEERERIADVSIMAIENSRLEQENLEAKAVNLIGFSDYLMDTIKEARNMGRWLSPEETVAFVDDFFKRYYPGTSLEPKSDAPNALNVGLSSDARLALAAYAERMKGGRRSTLETSTRPVLCFFDPRRSGALPRGSELIDPMHPLLRWIEAEMSSKSIDFVPPLALVVAQQNVDCAPGLYAFASQKWELRGIRTEVVVTHRATRVTDERSLDTLDAERLVVAASRLGRKLPFGRLDDTALDQALSAYRMTSRLLTEDFGERATEFDLENERRCAQQRTSARRLAERKIGELRERAARMEAQGKERGARLARDQIRKQEEILETKLDRIQRRSNVDIGYSDVAGGFVLVES</sequence>
<keyword evidence="1" id="KW-0547">Nucleotide-binding</keyword>
<accession>A0ABV7TDY0</accession>
<proteinExistence type="predicted"/>